<proteinExistence type="predicted"/>
<gene>
    <name evidence="1" type="ORF">Tco_1058258</name>
</gene>
<evidence type="ECO:0000313" key="2">
    <source>
        <dbReference type="Proteomes" id="UP001151760"/>
    </source>
</evidence>
<dbReference type="EMBL" id="BQNB010019305">
    <property type="protein sequence ID" value="GJT83916.1"/>
    <property type="molecule type" value="Genomic_DNA"/>
</dbReference>
<comment type="caution">
    <text evidence="1">The sequence shown here is derived from an EMBL/GenBank/DDBJ whole genome shotgun (WGS) entry which is preliminary data.</text>
</comment>
<organism evidence="1 2">
    <name type="scientific">Tanacetum coccineum</name>
    <dbReference type="NCBI Taxonomy" id="301880"/>
    <lineage>
        <taxon>Eukaryota</taxon>
        <taxon>Viridiplantae</taxon>
        <taxon>Streptophyta</taxon>
        <taxon>Embryophyta</taxon>
        <taxon>Tracheophyta</taxon>
        <taxon>Spermatophyta</taxon>
        <taxon>Magnoliopsida</taxon>
        <taxon>eudicotyledons</taxon>
        <taxon>Gunneridae</taxon>
        <taxon>Pentapetalae</taxon>
        <taxon>asterids</taxon>
        <taxon>campanulids</taxon>
        <taxon>Asterales</taxon>
        <taxon>Asteraceae</taxon>
        <taxon>Asteroideae</taxon>
        <taxon>Anthemideae</taxon>
        <taxon>Anthemidinae</taxon>
        <taxon>Tanacetum</taxon>
    </lineage>
</organism>
<evidence type="ECO:0000313" key="1">
    <source>
        <dbReference type="EMBL" id="GJT83916.1"/>
    </source>
</evidence>
<sequence>MAEVMLKENVEKAQTESNLSNTNDDVNIELSKEFLMELQRNAYHGWLDEDVVDHIAKVLEILDLIKIPNVDTDRIHTKVFPLSLADDAKQWWINEWKSKITAWGILVGRFFCKYFPLSRNGKNYVANSNNTDEPGYYDLKARLDSRHDDERID</sequence>
<accession>A0ABQ5H7P1</accession>
<name>A0ABQ5H7P1_9ASTR</name>
<keyword evidence="2" id="KW-1185">Reference proteome</keyword>
<reference evidence="1" key="1">
    <citation type="journal article" date="2022" name="Int. J. Mol. Sci.">
        <title>Draft Genome of Tanacetum Coccineum: Genomic Comparison of Closely Related Tanacetum-Family Plants.</title>
        <authorList>
            <person name="Yamashiro T."/>
            <person name="Shiraishi A."/>
            <person name="Nakayama K."/>
            <person name="Satake H."/>
        </authorList>
    </citation>
    <scope>NUCLEOTIDE SEQUENCE</scope>
</reference>
<dbReference type="Proteomes" id="UP001151760">
    <property type="component" value="Unassembled WGS sequence"/>
</dbReference>
<reference evidence="1" key="2">
    <citation type="submission" date="2022-01" db="EMBL/GenBank/DDBJ databases">
        <authorList>
            <person name="Yamashiro T."/>
            <person name="Shiraishi A."/>
            <person name="Satake H."/>
            <person name="Nakayama K."/>
        </authorList>
    </citation>
    <scope>NUCLEOTIDE SEQUENCE</scope>
</reference>
<protein>
    <submittedName>
        <fullName evidence="1">Uncharacterized protein</fullName>
    </submittedName>
</protein>